<protein>
    <submittedName>
        <fullName evidence="4">Uncharacterized protein</fullName>
    </submittedName>
</protein>
<accession>G0WHR2</accession>
<dbReference type="RefSeq" id="XP_003672566.1">
    <property type="nucleotide sequence ID" value="XM_003672518.1"/>
</dbReference>
<keyword evidence="2" id="KW-0496">Mitochondrion</keyword>
<dbReference type="eggNOG" id="ENOG502S1JN">
    <property type="taxonomic scope" value="Eukaryota"/>
</dbReference>
<dbReference type="Proteomes" id="UP000000689">
    <property type="component" value="Chromosome 11"/>
</dbReference>
<keyword evidence="5" id="KW-1185">Reference proteome</keyword>
<dbReference type="InterPro" id="IPR014804">
    <property type="entry name" value="Pet20-like"/>
</dbReference>
<dbReference type="GO" id="GO:0009060">
    <property type="term" value="P:aerobic respiration"/>
    <property type="evidence" value="ECO:0007669"/>
    <property type="project" value="EnsemblFungi"/>
</dbReference>
<dbReference type="AlphaFoldDB" id="G0WHR2"/>
<evidence type="ECO:0000313" key="5">
    <source>
        <dbReference type="Proteomes" id="UP000000689"/>
    </source>
</evidence>
<dbReference type="GO" id="GO:0005739">
    <property type="term" value="C:mitochondrion"/>
    <property type="evidence" value="ECO:0007669"/>
    <property type="project" value="UniProtKB-SubCell"/>
</dbReference>
<organism evidence="4 5">
    <name type="scientific">Naumovozyma dairenensis (strain ATCC 10597 / BCRC 20456 / CBS 421 / NBRC 0211 / NRRL Y-12639)</name>
    <name type="common">Saccharomyces dairenensis</name>
    <dbReference type="NCBI Taxonomy" id="1071378"/>
    <lineage>
        <taxon>Eukaryota</taxon>
        <taxon>Fungi</taxon>
        <taxon>Dikarya</taxon>
        <taxon>Ascomycota</taxon>
        <taxon>Saccharomycotina</taxon>
        <taxon>Saccharomycetes</taxon>
        <taxon>Saccharomycetales</taxon>
        <taxon>Saccharomycetaceae</taxon>
        <taxon>Naumovozyma</taxon>
    </lineage>
</organism>
<gene>
    <name evidence="4" type="primary">NDAI0K01320</name>
    <name evidence="4" type="ordered locus">NDAI_0K01320</name>
</gene>
<dbReference type="STRING" id="1071378.G0WHR2"/>
<dbReference type="OrthoDB" id="4056195at2759"/>
<evidence type="ECO:0000313" key="4">
    <source>
        <dbReference type="EMBL" id="CCD27323.1"/>
    </source>
</evidence>
<dbReference type="Pfam" id="PF08692">
    <property type="entry name" value="Pet20"/>
    <property type="match status" value="1"/>
</dbReference>
<proteinExistence type="predicted"/>
<evidence type="ECO:0000256" key="3">
    <source>
        <dbReference type="SAM" id="MobiDB-lite"/>
    </source>
</evidence>
<feature type="region of interest" description="Disordered" evidence="3">
    <location>
        <begin position="33"/>
        <end position="59"/>
    </location>
</feature>
<reference evidence="4 5" key="1">
    <citation type="journal article" date="2011" name="Proc. Natl. Acad. Sci. U.S.A.">
        <title>Evolutionary erosion of yeast sex chromosomes by mating-type switching accidents.</title>
        <authorList>
            <person name="Gordon J.L."/>
            <person name="Armisen D."/>
            <person name="Proux-Wera E."/>
            <person name="Oheigeartaigh S.S."/>
            <person name="Byrne K.P."/>
            <person name="Wolfe K.H."/>
        </authorList>
    </citation>
    <scope>NUCLEOTIDE SEQUENCE [LARGE SCALE GENOMIC DNA]</scope>
    <source>
        <strain evidence="5">ATCC 10597 / BCRC 20456 / CBS 421 / NBRC 0211 / NRRL Y-12639</strain>
    </source>
</reference>
<dbReference type="EMBL" id="HE580277">
    <property type="protein sequence ID" value="CCD27323.1"/>
    <property type="molecule type" value="Genomic_DNA"/>
</dbReference>
<sequence>MFNIATFNKSSISILSKNSRRFQSSVTFLNNQTLQQQQKNQSKSSKKKHNQQQQHKEKLSLYHTNAKKNIDTSTNNKSSLVNLQRKKVLNFSRLPKITPPSNLRHQDISMKLLYSGYRPLFIPNGSFQQGQKNNGSTLYEFAMKLDEFKKDKNSTIWDTSATGVETFTEWDNVPESVIRNLKPFQKPTSPSHMTTTTTSLDEKLEVDGSLKKEFKKLQVEVFLKKMTDILKRKSKGRKKPIVSLLQLKAKLQNEGNDD</sequence>
<evidence type="ECO:0000256" key="1">
    <source>
        <dbReference type="ARBA" id="ARBA00004173"/>
    </source>
</evidence>
<dbReference type="HOGENOM" id="CLU_074423_0_0_1"/>
<comment type="subcellular location">
    <subcellularLocation>
        <location evidence="1">Mitochondrion</location>
    </subcellularLocation>
</comment>
<dbReference type="KEGG" id="ndi:NDAI_0K01320"/>
<dbReference type="OMA" id="DPLPWIS"/>
<name>G0WHR2_NAUDC</name>
<evidence type="ECO:0000256" key="2">
    <source>
        <dbReference type="ARBA" id="ARBA00023128"/>
    </source>
</evidence>
<dbReference type="GeneID" id="11497690"/>